<dbReference type="InterPro" id="IPR050331">
    <property type="entry name" value="Zinc_finger"/>
</dbReference>
<feature type="region of interest" description="Disordered" evidence="2">
    <location>
        <begin position="484"/>
        <end position="516"/>
    </location>
</feature>
<feature type="region of interest" description="Disordered" evidence="2">
    <location>
        <begin position="225"/>
        <end position="251"/>
    </location>
</feature>
<evidence type="ECO:0000313" key="5">
    <source>
        <dbReference type="RefSeq" id="XP_002736218.1"/>
    </source>
</evidence>
<protein>
    <submittedName>
        <fullName evidence="5">Myoneurin-like isoform X1</fullName>
    </submittedName>
    <submittedName>
        <fullName evidence="6">Myoneurin-like isoform X2</fullName>
    </submittedName>
</protein>
<dbReference type="SMART" id="SM00355">
    <property type="entry name" value="ZnF_C2H2"/>
    <property type="match status" value="8"/>
</dbReference>
<accession>A0ABM0GS85</accession>
<keyword evidence="1" id="KW-0862">Zinc</keyword>
<evidence type="ECO:0000256" key="1">
    <source>
        <dbReference type="PROSITE-ProRule" id="PRU00042"/>
    </source>
</evidence>
<dbReference type="InterPro" id="IPR036236">
    <property type="entry name" value="Znf_C2H2_sf"/>
</dbReference>
<feature type="region of interest" description="Disordered" evidence="2">
    <location>
        <begin position="22"/>
        <end position="73"/>
    </location>
</feature>
<dbReference type="RefSeq" id="XP_002736218.1">
    <property type="nucleotide sequence ID" value="XM_002736172.2"/>
</dbReference>
<feature type="domain" description="C2H2-type" evidence="3">
    <location>
        <begin position="680"/>
        <end position="707"/>
    </location>
</feature>
<feature type="domain" description="C2H2-type" evidence="3">
    <location>
        <begin position="652"/>
        <end position="679"/>
    </location>
</feature>
<dbReference type="InterPro" id="IPR013087">
    <property type="entry name" value="Znf_C2H2_type"/>
</dbReference>
<feature type="compositionally biased region" description="Basic and acidic residues" evidence="2">
    <location>
        <begin position="103"/>
        <end position="125"/>
    </location>
</feature>
<keyword evidence="1" id="KW-0863">Zinc-finger</keyword>
<keyword evidence="4" id="KW-1185">Reference proteome</keyword>
<feature type="domain" description="C2H2-type" evidence="3">
    <location>
        <begin position="624"/>
        <end position="651"/>
    </location>
</feature>
<evidence type="ECO:0000313" key="4">
    <source>
        <dbReference type="Proteomes" id="UP000694865"/>
    </source>
</evidence>
<sequence>MPRAFLVKKKKQRVESIAEELAKLENQESRSGGSSDEACGDDSGTAPLVIAEAPTQSDDGNNKRNDRIRDEERMRKLEEIIESRLKPTLSRACVTGDTATSGSDKKEHSLEKSSVDASKKVHSTTDGKNTALGQTKSRPPPLLKVSPGSAFEKVISPHFFQKAPTTLAPPPPLEPCDGHSQLFYRGKVSPSSPKKVSPTYEQSMPPFVMTPIPIPALYRNASQEALNLSRRPSRTDSESSDVSRDCKSKSTSPEYITKKKYILERNGRPYDVPSVELINGGKYMQPPVLTSHSPTEISPVFAPSRSHAFPYPGFYIDRARPEPFMFTRHNPMMQNGYVSFGLRRGSFIERDPIHHHPTQEIPLNLHQNTKTEAKQEPDFPREAMHHKYEMNDINSNDTSTVSQYADMPVTGDSKVRIDGEDPEKLQPKNIKVNGIALDQLIAMQNTVPAKRNGKTVARPPIMGVEYTQNGTDMRLRDMMEKDEAKITRGESWTEEGDERDSSHGDSEEMSTCDEGSITSTSVVADDHGEDDKTSPQNRKYVCDVCGKGFSRSNTLVTHKRIHTGDKPFKCEDCGRAFRQPGNLTRHRLTHTSVKPYVCSQCGKAFNRASNLHTHMRTHTNYKPFVCQYCGKGFHQKIDMKIHSYTHTGEKPHKCKKCGRGFKQLTHLTYHMRTHSDVKMYTCSYCGKGFNQKGNLQAHIYGHTGERPYKCEICGKGFTLASTLNTHRRTHADKKPFICKYCGKDFYQKNALKSHLIASHPYTGESLL</sequence>
<evidence type="ECO:0000313" key="6">
    <source>
        <dbReference type="RefSeq" id="XP_006818348.1"/>
    </source>
</evidence>
<gene>
    <name evidence="5 6" type="primary">LOC100373325</name>
</gene>
<dbReference type="RefSeq" id="XP_006818348.1">
    <property type="nucleotide sequence ID" value="XM_006818285.1"/>
</dbReference>
<dbReference type="Proteomes" id="UP000694865">
    <property type="component" value="Unplaced"/>
</dbReference>
<dbReference type="GeneID" id="100373325"/>
<dbReference type="PROSITE" id="PS00028">
    <property type="entry name" value="ZINC_FINGER_C2H2_1"/>
    <property type="match status" value="8"/>
</dbReference>
<feature type="domain" description="C2H2-type" evidence="3">
    <location>
        <begin position="708"/>
        <end position="735"/>
    </location>
</feature>
<name>A0ABM0GS85_SACKO</name>
<evidence type="ECO:0000259" key="3">
    <source>
        <dbReference type="PROSITE" id="PS50157"/>
    </source>
</evidence>
<feature type="domain" description="C2H2-type" evidence="3">
    <location>
        <begin position="596"/>
        <end position="623"/>
    </location>
</feature>
<feature type="domain" description="C2H2-type" evidence="3">
    <location>
        <begin position="736"/>
        <end position="759"/>
    </location>
</feature>
<feature type="region of interest" description="Disordered" evidence="2">
    <location>
        <begin position="92"/>
        <end position="142"/>
    </location>
</feature>
<keyword evidence="1" id="KW-0479">Metal-binding</keyword>
<feature type="domain" description="C2H2-type" evidence="3">
    <location>
        <begin position="568"/>
        <end position="595"/>
    </location>
</feature>
<proteinExistence type="predicted"/>
<dbReference type="PANTHER" id="PTHR16515">
    <property type="entry name" value="PR DOMAIN ZINC FINGER PROTEIN"/>
    <property type="match status" value="1"/>
</dbReference>
<feature type="compositionally biased region" description="Polar residues" evidence="2">
    <location>
        <begin position="126"/>
        <end position="137"/>
    </location>
</feature>
<dbReference type="Gene3D" id="3.30.160.60">
    <property type="entry name" value="Classic Zinc Finger"/>
    <property type="match status" value="8"/>
</dbReference>
<feature type="compositionally biased region" description="Basic and acidic residues" evidence="2">
    <location>
        <begin position="60"/>
        <end position="73"/>
    </location>
</feature>
<dbReference type="PANTHER" id="PTHR16515:SF35">
    <property type="entry name" value="FEZ FAMILY ZINC FINGER PROTEIN 2"/>
    <property type="match status" value="1"/>
</dbReference>
<reference evidence="5 6" key="1">
    <citation type="submission" date="2025-05" db="UniProtKB">
        <authorList>
            <consortium name="RefSeq"/>
        </authorList>
    </citation>
    <scope>IDENTIFICATION</scope>
    <source>
        <tissue evidence="5 6">Testes</tissue>
    </source>
</reference>
<feature type="domain" description="C2H2-type" evidence="3">
    <location>
        <begin position="540"/>
        <end position="567"/>
    </location>
</feature>
<dbReference type="Pfam" id="PF00096">
    <property type="entry name" value="zf-C2H2"/>
    <property type="match status" value="7"/>
</dbReference>
<dbReference type="PROSITE" id="PS50157">
    <property type="entry name" value="ZINC_FINGER_C2H2_2"/>
    <property type="match status" value="8"/>
</dbReference>
<feature type="compositionally biased region" description="Basic and acidic residues" evidence="2">
    <location>
        <begin position="233"/>
        <end position="248"/>
    </location>
</feature>
<dbReference type="SUPFAM" id="SSF57667">
    <property type="entry name" value="beta-beta-alpha zinc fingers"/>
    <property type="match status" value="4"/>
</dbReference>
<evidence type="ECO:0000256" key="2">
    <source>
        <dbReference type="SAM" id="MobiDB-lite"/>
    </source>
</evidence>
<organism evidence="4 5">
    <name type="scientific">Saccoglossus kowalevskii</name>
    <name type="common">Acorn worm</name>
    <dbReference type="NCBI Taxonomy" id="10224"/>
    <lineage>
        <taxon>Eukaryota</taxon>
        <taxon>Metazoa</taxon>
        <taxon>Hemichordata</taxon>
        <taxon>Enteropneusta</taxon>
        <taxon>Harrimaniidae</taxon>
        <taxon>Saccoglossus</taxon>
    </lineage>
</organism>